<dbReference type="Proteomes" id="UP000770717">
    <property type="component" value="Unassembled WGS sequence"/>
</dbReference>
<dbReference type="Gene3D" id="3.30.710.10">
    <property type="entry name" value="Potassium Channel Kv1.1, Chain A"/>
    <property type="match status" value="1"/>
</dbReference>
<dbReference type="EMBL" id="WNTK01002022">
    <property type="protein sequence ID" value="KAG9466515.1"/>
    <property type="molecule type" value="Genomic_DNA"/>
</dbReference>
<dbReference type="OrthoDB" id="45365at2759"/>
<dbReference type="SMART" id="SM00875">
    <property type="entry name" value="BACK"/>
    <property type="match status" value="1"/>
</dbReference>
<evidence type="ECO:0000313" key="2">
    <source>
        <dbReference type="EMBL" id="KAG9466515.1"/>
    </source>
</evidence>
<evidence type="ECO:0000259" key="1">
    <source>
        <dbReference type="PROSITE" id="PS50097"/>
    </source>
</evidence>
<accession>A0A8J6BMD0</accession>
<organism evidence="2 3">
    <name type="scientific">Eleutherodactylus coqui</name>
    <name type="common">Puerto Rican coqui</name>
    <dbReference type="NCBI Taxonomy" id="57060"/>
    <lineage>
        <taxon>Eukaryota</taxon>
        <taxon>Metazoa</taxon>
        <taxon>Chordata</taxon>
        <taxon>Craniata</taxon>
        <taxon>Vertebrata</taxon>
        <taxon>Euteleostomi</taxon>
        <taxon>Amphibia</taxon>
        <taxon>Batrachia</taxon>
        <taxon>Anura</taxon>
        <taxon>Neobatrachia</taxon>
        <taxon>Hyloidea</taxon>
        <taxon>Eleutherodactylidae</taxon>
        <taxon>Eleutherodactylinae</taxon>
        <taxon>Eleutherodactylus</taxon>
        <taxon>Eleutherodactylus</taxon>
    </lineage>
</organism>
<dbReference type="CDD" id="cd18294">
    <property type="entry name" value="BTB_POZ_BTBD19"/>
    <property type="match status" value="1"/>
</dbReference>
<dbReference type="PANTHER" id="PTHR46965:SF1">
    <property type="entry name" value="BTB_POZ DOMAIN-CONTAINING PROTEIN 19"/>
    <property type="match status" value="1"/>
</dbReference>
<reference evidence="2" key="1">
    <citation type="thesis" date="2020" institute="ProQuest LLC" country="789 East Eisenhower Parkway, Ann Arbor, MI, USA">
        <title>Comparative Genomics and Chromosome Evolution.</title>
        <authorList>
            <person name="Mudd A.B."/>
        </authorList>
    </citation>
    <scope>NUCLEOTIDE SEQUENCE</scope>
    <source>
        <strain evidence="2">HN-11 Male</strain>
        <tissue evidence="2">Kidney and liver</tissue>
    </source>
</reference>
<dbReference type="PANTHER" id="PTHR46965">
    <property type="entry name" value="BTB/POZ DOMAIN-CONTAINING PROTEIN 19"/>
    <property type="match status" value="1"/>
</dbReference>
<comment type="caution">
    <text evidence="2">The sequence shown here is derived from an EMBL/GenBank/DDBJ whole genome shotgun (WGS) entry which is preliminary data.</text>
</comment>
<dbReference type="InterPro" id="IPR000210">
    <property type="entry name" value="BTB/POZ_dom"/>
</dbReference>
<dbReference type="InterPro" id="IPR011705">
    <property type="entry name" value="BACK"/>
</dbReference>
<dbReference type="InterPro" id="IPR011333">
    <property type="entry name" value="SKP1/BTB/POZ_sf"/>
</dbReference>
<dbReference type="Pfam" id="PF00651">
    <property type="entry name" value="BTB"/>
    <property type="match status" value="1"/>
</dbReference>
<gene>
    <name evidence="2" type="ORF">GDO78_016551</name>
</gene>
<dbReference type="AlphaFoldDB" id="A0A8J6BMD0"/>
<proteinExistence type="predicted"/>
<sequence length="274" mass="30643">MSEAPITSGVSVLLQGDPSALPAALRGLINNAQFSDVSFVVGRRRQVVHAHRCILISRCKVFHRMFLQQRPPEVQVPFVLADVQPEVFLAVLEFIYTNSVTLDGLLALEVLTAAVEYGLTDLRKLCVDFISRTLTVDMACEALQEILKTQGFRELSDLGIVSILQSDSLTIDEVPLIQAVREWACVSSVVLDVPVSVVAQDAVRELRLVLLSPDELTTLERENAKDDLIPEIQIVQAWKFHALKKVSDSHAHHFQQRKGTLLREHHHYLDTPTK</sequence>
<evidence type="ECO:0000313" key="3">
    <source>
        <dbReference type="Proteomes" id="UP000770717"/>
    </source>
</evidence>
<dbReference type="InterPro" id="IPR042846">
    <property type="entry name" value="BTBD19"/>
</dbReference>
<dbReference type="SMART" id="SM00225">
    <property type="entry name" value="BTB"/>
    <property type="match status" value="1"/>
</dbReference>
<name>A0A8J6BMD0_ELECQ</name>
<keyword evidence="3" id="KW-1185">Reference proteome</keyword>
<dbReference type="SUPFAM" id="SSF54695">
    <property type="entry name" value="POZ domain"/>
    <property type="match status" value="1"/>
</dbReference>
<protein>
    <recommendedName>
        <fullName evidence="1">BTB domain-containing protein</fullName>
    </recommendedName>
</protein>
<feature type="domain" description="BTB" evidence="1">
    <location>
        <begin position="35"/>
        <end position="104"/>
    </location>
</feature>
<dbReference type="PROSITE" id="PS50097">
    <property type="entry name" value="BTB"/>
    <property type="match status" value="1"/>
</dbReference>